<keyword evidence="2" id="KW-1185">Reference proteome</keyword>
<dbReference type="GO" id="GO:0000502">
    <property type="term" value="C:proteasome complex"/>
    <property type="evidence" value="ECO:0007669"/>
    <property type="project" value="UniProtKB-KW"/>
</dbReference>
<gene>
    <name evidence="1" type="ORF">NAPIS_ORF01639</name>
</gene>
<name>T0MCA6_9MICR</name>
<evidence type="ECO:0000313" key="2">
    <source>
        <dbReference type="Proteomes" id="UP000053780"/>
    </source>
</evidence>
<dbReference type="HOGENOM" id="CLU_128908_0_0_1"/>
<accession>T0MCA6</accession>
<dbReference type="AlphaFoldDB" id="T0MCA6"/>
<organism evidence="1 2">
    <name type="scientific">Vairimorpha apis BRL 01</name>
    <dbReference type="NCBI Taxonomy" id="1037528"/>
    <lineage>
        <taxon>Eukaryota</taxon>
        <taxon>Fungi</taxon>
        <taxon>Fungi incertae sedis</taxon>
        <taxon>Microsporidia</taxon>
        <taxon>Nosematidae</taxon>
        <taxon>Vairimorpha</taxon>
    </lineage>
</organism>
<proteinExistence type="predicted"/>
<reference evidence="1 2" key="1">
    <citation type="journal article" date="2013" name="BMC Genomics">
        <title>Genome sequencing and comparative genomics of honey bee microsporidia, Nosema apis reveal novel insights into host-parasite interactions.</title>
        <authorList>
            <person name="Chen Yp."/>
            <person name="Pettis J.S."/>
            <person name="Zhao Y."/>
            <person name="Liu X."/>
            <person name="Tallon L.J."/>
            <person name="Sadzewicz L.D."/>
            <person name="Li R."/>
            <person name="Zheng H."/>
            <person name="Huang S."/>
            <person name="Zhang X."/>
            <person name="Hamilton M.C."/>
            <person name="Pernal S.F."/>
            <person name="Melathopoulos A.P."/>
            <person name="Yan X."/>
            <person name="Evans J.D."/>
        </authorList>
    </citation>
    <scope>NUCLEOTIDE SEQUENCE [LARGE SCALE GENOMIC DNA]</scope>
    <source>
        <strain evidence="1 2">BRL 01</strain>
    </source>
</reference>
<protein>
    <submittedName>
        <fullName evidence="1">Atp-dependent 26s proteasome regulatory subunit</fullName>
    </submittedName>
</protein>
<dbReference type="OrthoDB" id="1733656at2759"/>
<dbReference type="EMBL" id="KE647234">
    <property type="protein sequence ID" value="EQB60796.1"/>
    <property type="molecule type" value="Genomic_DNA"/>
</dbReference>
<evidence type="ECO:0000313" key="1">
    <source>
        <dbReference type="EMBL" id="EQB60796.1"/>
    </source>
</evidence>
<dbReference type="VEuPathDB" id="MicrosporidiaDB:NAPIS_ORF01639"/>
<dbReference type="Gene3D" id="3.30.70.330">
    <property type="match status" value="1"/>
</dbReference>
<sequence length="141" mass="16356">MFHPRIFKKNIAPIETQQKESIKIDEQIIIPESTLYDESLVVHEKPNKKAVTIFGFTSKNLDSVLKKIREFVQIEHIEYGKNWINVVCKSNDQDLLKLNTFMVNGEIIGVFRETSGLIDDKNIYVKRTGLINKIIVYLFGE</sequence>
<dbReference type="Proteomes" id="UP000053780">
    <property type="component" value="Unassembled WGS sequence"/>
</dbReference>
<dbReference type="InterPro" id="IPR012677">
    <property type="entry name" value="Nucleotide-bd_a/b_plait_sf"/>
</dbReference>
<keyword evidence="1" id="KW-0647">Proteasome</keyword>